<proteinExistence type="predicted"/>
<organism evidence="2 3">
    <name type="scientific">Nocardioides gansuensis</name>
    <dbReference type="NCBI Taxonomy" id="2138300"/>
    <lineage>
        <taxon>Bacteria</taxon>
        <taxon>Bacillati</taxon>
        <taxon>Actinomycetota</taxon>
        <taxon>Actinomycetes</taxon>
        <taxon>Propionibacteriales</taxon>
        <taxon>Nocardioidaceae</taxon>
        <taxon>Nocardioides</taxon>
    </lineage>
</organism>
<evidence type="ECO:0000256" key="1">
    <source>
        <dbReference type="SAM" id="Phobius"/>
    </source>
</evidence>
<keyword evidence="1" id="KW-0472">Membrane</keyword>
<keyword evidence="1" id="KW-0812">Transmembrane</keyword>
<gene>
    <name evidence="2" type="ORF">DDE18_22355</name>
</gene>
<feature type="transmembrane region" description="Helical" evidence="1">
    <location>
        <begin position="36"/>
        <end position="58"/>
    </location>
</feature>
<keyword evidence="3" id="KW-1185">Reference proteome</keyword>
<accession>A0A2T8F4G1</accession>
<protein>
    <submittedName>
        <fullName evidence="2">Uncharacterized protein</fullName>
    </submittedName>
</protein>
<comment type="caution">
    <text evidence="2">The sequence shown here is derived from an EMBL/GenBank/DDBJ whole genome shotgun (WGS) entry which is preliminary data.</text>
</comment>
<name>A0A2T8F4G1_9ACTN</name>
<evidence type="ECO:0000313" key="2">
    <source>
        <dbReference type="EMBL" id="PVG80604.1"/>
    </source>
</evidence>
<reference evidence="2 3" key="1">
    <citation type="submission" date="2018-04" db="EMBL/GenBank/DDBJ databases">
        <title>Genome of Nocardioides gansuensis WSJ-1.</title>
        <authorList>
            <person name="Wu S."/>
            <person name="Wang G."/>
        </authorList>
    </citation>
    <scope>NUCLEOTIDE SEQUENCE [LARGE SCALE GENOMIC DNA]</scope>
    <source>
        <strain evidence="2 3">WSJ-1</strain>
    </source>
</reference>
<sequence>MSLLDPLSHALATLVAGLHSGATTLGVDAAAGTTWLLVIAAVVAVVRTALLPLVVHGVRHSHASALARPQLDALARRYRNRRDPDDLRAFMEERRRIAANPASPGSAACRCCCSCPSGWRSTASSRTPPRERLSAR</sequence>
<dbReference type="RefSeq" id="WP_245916946.1">
    <property type="nucleotide sequence ID" value="NZ_QDGZ01000019.1"/>
</dbReference>
<dbReference type="AlphaFoldDB" id="A0A2T8F4G1"/>
<evidence type="ECO:0000313" key="3">
    <source>
        <dbReference type="Proteomes" id="UP000246018"/>
    </source>
</evidence>
<keyword evidence="1" id="KW-1133">Transmembrane helix</keyword>
<dbReference type="EMBL" id="QDGZ01000019">
    <property type="protein sequence ID" value="PVG80604.1"/>
    <property type="molecule type" value="Genomic_DNA"/>
</dbReference>
<dbReference type="Proteomes" id="UP000246018">
    <property type="component" value="Unassembled WGS sequence"/>
</dbReference>